<proteinExistence type="predicted"/>
<comment type="caution">
    <text evidence="1">The sequence shown here is derived from an EMBL/GenBank/DDBJ whole genome shotgun (WGS) entry which is preliminary data.</text>
</comment>
<dbReference type="EMBL" id="BAEH01000086">
    <property type="protein sequence ID" value="GAB19481.1"/>
    <property type="molecule type" value="Genomic_DNA"/>
</dbReference>
<reference evidence="1 2" key="1">
    <citation type="submission" date="2011-12" db="EMBL/GenBank/DDBJ databases">
        <title>Whole genome shotgun sequence of Gordonia effusa NBRC 100432.</title>
        <authorList>
            <person name="Yoshida I."/>
            <person name="Takarada H."/>
            <person name="Hosoyama A."/>
            <person name="Tsuchikane K."/>
            <person name="Katsumata H."/>
            <person name="Yamazaki S."/>
            <person name="Fujita N."/>
        </authorList>
    </citation>
    <scope>NUCLEOTIDE SEQUENCE [LARGE SCALE GENOMIC DNA]</scope>
    <source>
        <strain evidence="1 2">NBRC 100432</strain>
    </source>
</reference>
<gene>
    <name evidence="1" type="ORF">GOEFS_086_00510</name>
</gene>
<accession>H0R330</accession>
<organism evidence="1 2">
    <name type="scientific">Gordonia effusa NBRC 100432</name>
    <dbReference type="NCBI Taxonomy" id="1077974"/>
    <lineage>
        <taxon>Bacteria</taxon>
        <taxon>Bacillati</taxon>
        <taxon>Actinomycetota</taxon>
        <taxon>Actinomycetes</taxon>
        <taxon>Mycobacteriales</taxon>
        <taxon>Gordoniaceae</taxon>
        <taxon>Gordonia</taxon>
    </lineage>
</organism>
<protein>
    <submittedName>
        <fullName evidence="1">Uncharacterized protein</fullName>
    </submittedName>
</protein>
<keyword evidence="2" id="KW-1185">Reference proteome</keyword>
<dbReference type="RefSeq" id="WP_007318816.1">
    <property type="nucleotide sequence ID" value="NZ_BAEH01000086.1"/>
</dbReference>
<evidence type="ECO:0000313" key="2">
    <source>
        <dbReference type="Proteomes" id="UP000035034"/>
    </source>
</evidence>
<dbReference type="Proteomes" id="UP000035034">
    <property type="component" value="Unassembled WGS sequence"/>
</dbReference>
<dbReference type="AlphaFoldDB" id="H0R330"/>
<dbReference type="STRING" id="1077974.GOEFS_086_00510"/>
<evidence type="ECO:0000313" key="1">
    <source>
        <dbReference type="EMBL" id="GAB19481.1"/>
    </source>
</evidence>
<name>H0R330_9ACTN</name>
<sequence length="56" mass="6098">MDLRMPRYDTPTRTVRGRLLNPATLISRTRTIGLRGGYIGLVPATIELSEVSGALA</sequence>